<organism evidence="1 2">
    <name type="scientific">Bacteroides fragilis str. 1007-1-F #10</name>
    <dbReference type="NCBI Taxonomy" id="1339295"/>
    <lineage>
        <taxon>Bacteria</taxon>
        <taxon>Pseudomonadati</taxon>
        <taxon>Bacteroidota</taxon>
        <taxon>Bacteroidia</taxon>
        <taxon>Bacteroidales</taxon>
        <taxon>Bacteroidaceae</taxon>
        <taxon>Bacteroides</taxon>
    </lineage>
</organism>
<comment type="caution">
    <text evidence="1">The sequence shown here is derived from an EMBL/GenBank/DDBJ whole genome shotgun (WGS) entry which is preliminary data.</text>
</comment>
<gene>
    <name evidence="1" type="ORF">M104_2903</name>
</gene>
<sequence>MMDYTLSQYNYLQGQEGESAASGAVIPRVMDIDLLII</sequence>
<dbReference type="Proteomes" id="UP000022433">
    <property type="component" value="Unassembled WGS sequence"/>
</dbReference>
<evidence type="ECO:0000313" key="2">
    <source>
        <dbReference type="Proteomes" id="UP000022433"/>
    </source>
</evidence>
<evidence type="ECO:0000313" key="1">
    <source>
        <dbReference type="EMBL" id="EYA14061.1"/>
    </source>
</evidence>
<name>A0AAN4SHY8_BACFG</name>
<protein>
    <submittedName>
        <fullName evidence="1">Uncharacterized protein</fullName>
    </submittedName>
</protein>
<proteinExistence type="predicted"/>
<accession>A0AAN4SHY8</accession>
<dbReference type="EMBL" id="JGEA01000027">
    <property type="protein sequence ID" value="EYA14061.1"/>
    <property type="molecule type" value="Genomic_DNA"/>
</dbReference>
<dbReference type="AlphaFoldDB" id="A0AAN4SHY8"/>
<reference evidence="1 2" key="1">
    <citation type="submission" date="2014-02" db="EMBL/GenBank/DDBJ databases">
        <authorList>
            <person name="Sears C."/>
            <person name="Carroll K."/>
            <person name="Sack B.R."/>
            <person name="Qadri F."/>
            <person name="Myers L.L."/>
            <person name="Chung G.-T."/>
            <person name="Escheverria P."/>
            <person name="Fraser C.M."/>
            <person name="Sadzewicz L."/>
            <person name="Shefchek K.A."/>
            <person name="Tallon L."/>
            <person name="Das S.P."/>
            <person name="Daugherty S."/>
            <person name="Mongodin E.F."/>
        </authorList>
    </citation>
    <scope>NUCLEOTIDE SEQUENCE [LARGE SCALE GENOMIC DNA]</scope>
    <source>
        <strain evidence="1 2">1007-1-F #10</strain>
    </source>
</reference>